<keyword evidence="5" id="KW-0408">Iron</keyword>
<dbReference type="InterPro" id="IPR051919">
    <property type="entry name" value="W-dependent_AOR"/>
</dbReference>
<dbReference type="KEGG" id="dgi:Desgi_1976"/>
<evidence type="ECO:0000256" key="4">
    <source>
        <dbReference type="ARBA" id="ARBA00022723"/>
    </source>
</evidence>
<organism evidence="9 10">
    <name type="scientific">Desulfoscipio gibsoniae DSM 7213</name>
    <dbReference type="NCBI Taxonomy" id="767817"/>
    <lineage>
        <taxon>Bacteria</taxon>
        <taxon>Bacillati</taxon>
        <taxon>Bacillota</taxon>
        <taxon>Clostridia</taxon>
        <taxon>Eubacteriales</taxon>
        <taxon>Desulfallaceae</taxon>
        <taxon>Desulfoscipio</taxon>
    </lineage>
</organism>
<dbReference type="Pfam" id="PF02730">
    <property type="entry name" value="AFOR_N"/>
    <property type="match status" value="1"/>
</dbReference>
<dbReference type="PANTHER" id="PTHR30038:SF7">
    <property type="entry name" value="TUNGSTEN-CONTAINING GLYCERALDEHYDE-3-PHOSPHATE:FERREDOXIN OXIDOREDUCTASE"/>
    <property type="match status" value="1"/>
</dbReference>
<dbReference type="GO" id="GO:0051539">
    <property type="term" value="F:4 iron, 4 sulfur cluster binding"/>
    <property type="evidence" value="ECO:0007669"/>
    <property type="project" value="UniProtKB-KW"/>
</dbReference>
<dbReference type="Pfam" id="PF01314">
    <property type="entry name" value="AFOR_C"/>
    <property type="match status" value="1"/>
</dbReference>
<keyword evidence="3" id="KW-0004">4Fe-4S</keyword>
<dbReference type="SUPFAM" id="SSF48310">
    <property type="entry name" value="Aldehyde ferredoxin oxidoreductase, C-terminal domains"/>
    <property type="match status" value="1"/>
</dbReference>
<dbReference type="eggNOG" id="COG2414">
    <property type="taxonomic scope" value="Bacteria"/>
</dbReference>
<protein>
    <submittedName>
        <fullName evidence="9">Aldehyde:ferredoxin oxidoreductase</fullName>
    </submittedName>
</protein>
<evidence type="ECO:0000256" key="6">
    <source>
        <dbReference type="ARBA" id="ARBA00023014"/>
    </source>
</evidence>
<reference evidence="9 10" key="1">
    <citation type="submission" date="2012-01" db="EMBL/GenBank/DDBJ databases">
        <title>Complete sequence of Desulfotomaculum gibsoniae DSM 7213.</title>
        <authorList>
            <consortium name="US DOE Joint Genome Institute"/>
            <person name="Lucas S."/>
            <person name="Han J."/>
            <person name="Lapidus A."/>
            <person name="Cheng J.-F."/>
            <person name="Goodwin L."/>
            <person name="Pitluck S."/>
            <person name="Peters L."/>
            <person name="Ovchinnikova G."/>
            <person name="Teshima H."/>
            <person name="Detter J.C."/>
            <person name="Han C."/>
            <person name="Tapia R."/>
            <person name="Land M."/>
            <person name="Hauser L."/>
            <person name="Kyrpides N."/>
            <person name="Ivanova N."/>
            <person name="Pagani I."/>
            <person name="Parshina S."/>
            <person name="Plugge C."/>
            <person name="Muyzer G."/>
            <person name="Kuever J."/>
            <person name="Ivanova A."/>
            <person name="Nazina T."/>
            <person name="Klenk H.-P."/>
            <person name="Brambilla E."/>
            <person name="Spring S."/>
            <person name="Stams A.F."/>
            <person name="Woyke T."/>
        </authorList>
    </citation>
    <scope>NUCLEOTIDE SEQUENCE [LARGE SCALE GENOMIC DNA]</scope>
    <source>
        <strain evidence="9 10">DSM 7213</strain>
    </source>
</reference>
<dbReference type="GO" id="GO:0046872">
    <property type="term" value="F:metal ion binding"/>
    <property type="evidence" value="ECO:0007669"/>
    <property type="project" value="UniProtKB-KW"/>
</dbReference>
<keyword evidence="4" id="KW-0479">Metal-binding</keyword>
<dbReference type="OrthoDB" id="9763894at2"/>
<dbReference type="InterPro" id="IPR001203">
    <property type="entry name" value="OxRdtase_Ald_Fedxn_C"/>
</dbReference>
<sequence length="656" mass="74466">MRYAETGYNLEIDLSTGNIERVETDPNLTKLFLGGQGVNARIIWDRVGPEVKPFDEGNLLIFGAGLLHGTPVVGCNRTSVNTINPMTGIFGHSTMGGYLGPEIKHAGYDRIIIRGKAPKLVYIWIKNDKVEIRDASHLKGKGVRETTRLIKEELNEPFAQVACIGPAGENKVLTASLEHNWNSAARGPGPIMGDKMIKAIAVRGTKDIFVAHPQELFELCLKMKKEIHASDGCGDWMATDEDDSFHHNNFSWGNSRTRIKNYWSKELQERWTRWKYDHMDRQMGCYNCPKGCINIISWPGHPRFGYKCYGKDTYHMSAFKELNYSYELLGYCQDYGLDSYSTPQTLALGIELYDAGILTDKDMPNFPTDSGDRIKYLIEKVVHREGIGDILANGSWHAARIIGNGAEEFEHNTVKKMEQLPIKLGKLNPAYYLMIATGEKMAITQIEGSFPQDPIRDVEERKKFVEHWDAVPSQIFKDIFMKWEKRDEMSIEDTCLVTDWNEAMHYVDDSTGLCGFVSSFRGQFGGKTAYSFNNVPQIIKLATGMEIDKDDLWEICRRNRTLIRAINNRLGIRRVDDDPPKDHWAVRNPELEEKLLDAYYDLRGFTKDGIPTKEELYKLGLDYVADELIQRGILDPDEGTPSQEAAKKEQQKSGGC</sequence>
<proteinExistence type="inferred from homology"/>
<dbReference type="RefSeq" id="WP_006524745.1">
    <property type="nucleotide sequence ID" value="NC_021184.1"/>
</dbReference>
<feature type="region of interest" description="Disordered" evidence="7">
    <location>
        <begin position="633"/>
        <end position="656"/>
    </location>
</feature>
<evidence type="ECO:0000313" key="10">
    <source>
        <dbReference type="Proteomes" id="UP000013520"/>
    </source>
</evidence>
<evidence type="ECO:0000256" key="5">
    <source>
        <dbReference type="ARBA" id="ARBA00023004"/>
    </source>
</evidence>
<evidence type="ECO:0000256" key="2">
    <source>
        <dbReference type="ARBA" id="ARBA00011032"/>
    </source>
</evidence>
<keyword evidence="10" id="KW-1185">Reference proteome</keyword>
<dbReference type="InterPro" id="IPR013984">
    <property type="entry name" value="Ald_Fedxn_OxRdtase_dom2"/>
</dbReference>
<dbReference type="Proteomes" id="UP000013520">
    <property type="component" value="Chromosome"/>
</dbReference>
<dbReference type="InterPro" id="IPR013983">
    <property type="entry name" value="Ald_Fedxn_OxRdtase_N"/>
</dbReference>
<dbReference type="HOGENOM" id="CLU_020364_1_0_9"/>
<dbReference type="AlphaFoldDB" id="R4KP61"/>
<dbReference type="InterPro" id="IPR036503">
    <property type="entry name" value="Ald_Fedxn_OxRdtase_N_sf"/>
</dbReference>
<dbReference type="GO" id="GO:0009055">
    <property type="term" value="F:electron transfer activity"/>
    <property type="evidence" value="ECO:0007669"/>
    <property type="project" value="InterPro"/>
</dbReference>
<feature type="compositionally biased region" description="Basic and acidic residues" evidence="7">
    <location>
        <begin position="645"/>
        <end position="656"/>
    </location>
</feature>
<comment type="cofactor">
    <cofactor evidence="1">
        <name>[4Fe-4S] cluster</name>
        <dbReference type="ChEBI" id="CHEBI:49883"/>
    </cofactor>
</comment>
<gene>
    <name evidence="9" type="ORF">Desgi_1976</name>
</gene>
<dbReference type="SUPFAM" id="SSF56228">
    <property type="entry name" value="Aldehyde ferredoxin oxidoreductase, N-terminal domain"/>
    <property type="match status" value="1"/>
</dbReference>
<name>R4KP61_9FIRM</name>
<evidence type="ECO:0000259" key="8">
    <source>
        <dbReference type="SMART" id="SM00790"/>
    </source>
</evidence>
<dbReference type="EMBL" id="CP003273">
    <property type="protein sequence ID" value="AGL01421.1"/>
    <property type="molecule type" value="Genomic_DNA"/>
</dbReference>
<dbReference type="Gene3D" id="3.60.9.10">
    <property type="entry name" value="Aldehyde ferredoxin oxidoreductase, N-terminal domain"/>
    <property type="match status" value="1"/>
</dbReference>
<accession>R4KP61</accession>
<comment type="similarity">
    <text evidence="2">Belongs to the AOR/FOR family.</text>
</comment>
<evidence type="ECO:0000256" key="3">
    <source>
        <dbReference type="ARBA" id="ARBA00022485"/>
    </source>
</evidence>
<dbReference type="Gene3D" id="1.10.569.10">
    <property type="entry name" value="Aldehyde Ferredoxin Oxidoreductase Protein, subunit A, domain 2"/>
    <property type="match status" value="1"/>
</dbReference>
<evidence type="ECO:0000313" key="9">
    <source>
        <dbReference type="EMBL" id="AGL01421.1"/>
    </source>
</evidence>
<dbReference type="InterPro" id="IPR036021">
    <property type="entry name" value="Tungsten_al_ferr_oxy-like_C"/>
</dbReference>
<keyword evidence="6" id="KW-0411">Iron-sulfur</keyword>
<dbReference type="SMART" id="SM00790">
    <property type="entry name" value="AFOR_N"/>
    <property type="match status" value="1"/>
</dbReference>
<evidence type="ECO:0000256" key="1">
    <source>
        <dbReference type="ARBA" id="ARBA00001966"/>
    </source>
</evidence>
<evidence type="ECO:0000256" key="7">
    <source>
        <dbReference type="SAM" id="MobiDB-lite"/>
    </source>
</evidence>
<dbReference type="GO" id="GO:0016625">
    <property type="term" value="F:oxidoreductase activity, acting on the aldehyde or oxo group of donors, iron-sulfur protein as acceptor"/>
    <property type="evidence" value="ECO:0007669"/>
    <property type="project" value="InterPro"/>
</dbReference>
<dbReference type="PANTHER" id="PTHR30038">
    <property type="entry name" value="ALDEHYDE FERREDOXIN OXIDOREDUCTASE"/>
    <property type="match status" value="1"/>
</dbReference>
<dbReference type="STRING" id="767817.Desgi_1976"/>
<feature type="domain" description="Aldehyde ferredoxin oxidoreductase N-terminal" evidence="8">
    <location>
        <begin position="6"/>
        <end position="206"/>
    </location>
</feature>